<feature type="domain" description="MoxR" evidence="2">
    <location>
        <begin position="19"/>
        <end position="217"/>
    </location>
</feature>
<reference evidence="3" key="1">
    <citation type="submission" date="2022-07" db="EMBL/GenBank/DDBJ databases">
        <title>Enhanced cultured diversity of the mouse gut microbiota enables custom-made synthetic communities.</title>
        <authorList>
            <person name="Afrizal A."/>
        </authorList>
    </citation>
    <scope>NUCLEOTIDE SEQUENCE</scope>
    <source>
        <strain evidence="3">DSM 28593</strain>
    </source>
</reference>
<dbReference type="InterPro" id="IPR027417">
    <property type="entry name" value="P-loop_NTPase"/>
</dbReference>
<dbReference type="AlphaFoldDB" id="A0AAE3HCT7"/>
<protein>
    <submittedName>
        <fullName evidence="3">AAA family ATPase</fullName>
    </submittedName>
</protein>
<evidence type="ECO:0000259" key="1">
    <source>
        <dbReference type="Pfam" id="PF17868"/>
    </source>
</evidence>
<dbReference type="SUPFAM" id="SSF52540">
    <property type="entry name" value="P-loop containing nucleoside triphosphate hydrolases"/>
    <property type="match status" value="1"/>
</dbReference>
<dbReference type="RefSeq" id="WP_257529361.1">
    <property type="nucleotide sequence ID" value="NZ_JANKAS010000002.1"/>
</dbReference>
<dbReference type="EMBL" id="JANKAS010000002">
    <property type="protein sequence ID" value="MCR1897895.1"/>
    <property type="molecule type" value="Genomic_DNA"/>
</dbReference>
<dbReference type="InterPro" id="IPR045427">
    <property type="entry name" value="MoxR"/>
</dbReference>
<dbReference type="Proteomes" id="UP001205748">
    <property type="component" value="Unassembled WGS sequence"/>
</dbReference>
<gene>
    <name evidence="3" type="ORF">NSA47_02695</name>
</gene>
<evidence type="ECO:0000313" key="3">
    <source>
        <dbReference type="EMBL" id="MCR1897895.1"/>
    </source>
</evidence>
<feature type="domain" description="ATPase RavA-like AAA lid" evidence="1">
    <location>
        <begin position="249"/>
        <end position="317"/>
    </location>
</feature>
<evidence type="ECO:0000259" key="2">
    <source>
        <dbReference type="Pfam" id="PF20030"/>
    </source>
</evidence>
<dbReference type="InterPro" id="IPR041538">
    <property type="entry name" value="RavA-like_AAA_lid"/>
</dbReference>
<accession>A0AAE3HCT7</accession>
<dbReference type="InterPro" id="IPR050513">
    <property type="entry name" value="RavA_ATPases"/>
</dbReference>
<dbReference type="PANTHER" id="PTHR32204:SF0">
    <property type="entry name" value="ATPASE RAVA"/>
    <property type="match status" value="1"/>
</dbReference>
<evidence type="ECO:0000313" key="4">
    <source>
        <dbReference type="Proteomes" id="UP001205748"/>
    </source>
</evidence>
<comment type="caution">
    <text evidence="3">The sequence shown here is derived from an EMBL/GenBank/DDBJ whole genome shotgun (WGS) entry which is preliminary data.</text>
</comment>
<sequence length="408" mass="47477">MEKINMKKENYSIESISQKLLKIQRCINEKYVELEDYVSAILMALVSRSNIIALGPPGTAKSAVIRDLVDLIDFDTKEKTPYFWFQLGEDIHPNNVFGAPDLEYYKKTSITRRNYKGFLPDSLIVYGAEFYRLNEQIANSGLITIMNEGEFKNGTETVKTNIRLFMADTNFFPKSARDLDEDDDFDRKLQAIHDRFLIRVKVEGVQDFDNQVKMLLMKDELNCDVNLNIQEIIYIQEYLDNIELPIFIAEQMVKIASGLRDKHNIFISPRRLKNARNVVKANALLHGRETVELIDLQPLKFVFWENEEDIPYVEDAVDDALHVVEKEAAEYRQVVESILGGLTRNIKGVNSEKTAEAYFEAIKDVDILLERILTQYPDVDKYQEIQEIYEFIKDRKMDLYGKYLEFQA</sequence>
<dbReference type="Pfam" id="PF20030">
    <property type="entry name" value="bpMoxR"/>
    <property type="match status" value="1"/>
</dbReference>
<dbReference type="Gene3D" id="3.40.50.300">
    <property type="entry name" value="P-loop containing nucleotide triphosphate hydrolases"/>
    <property type="match status" value="1"/>
</dbReference>
<name>A0AAE3HCT7_9FIRM</name>
<dbReference type="PANTHER" id="PTHR32204">
    <property type="entry name" value="ATPASE RAVA"/>
    <property type="match status" value="1"/>
</dbReference>
<dbReference type="Pfam" id="PF17868">
    <property type="entry name" value="AAA_lid_8"/>
    <property type="match status" value="1"/>
</dbReference>
<keyword evidence="4" id="KW-1185">Reference proteome</keyword>
<organism evidence="3 4">
    <name type="scientific">Irregularibacter muris</name>
    <dbReference type="NCBI Taxonomy" id="1796619"/>
    <lineage>
        <taxon>Bacteria</taxon>
        <taxon>Bacillati</taxon>
        <taxon>Bacillota</taxon>
        <taxon>Clostridia</taxon>
        <taxon>Eubacteriales</taxon>
        <taxon>Eubacteriaceae</taxon>
        <taxon>Irregularibacter</taxon>
    </lineage>
</organism>
<proteinExistence type="predicted"/>